<organism evidence="9 10">
    <name type="scientific">Prevotella multiformis DSM 16608</name>
    <dbReference type="NCBI Taxonomy" id="888743"/>
    <lineage>
        <taxon>Bacteria</taxon>
        <taxon>Pseudomonadati</taxon>
        <taxon>Bacteroidota</taxon>
        <taxon>Bacteroidia</taxon>
        <taxon>Bacteroidales</taxon>
        <taxon>Prevotellaceae</taxon>
        <taxon>Prevotella</taxon>
    </lineage>
</organism>
<evidence type="ECO:0000256" key="1">
    <source>
        <dbReference type="ARBA" id="ARBA00000847"/>
    </source>
</evidence>
<feature type="domain" description="Nudix hydrolase" evidence="8">
    <location>
        <begin position="62"/>
        <end position="192"/>
    </location>
</feature>
<dbReference type="SUPFAM" id="SSF55811">
    <property type="entry name" value="Nudix"/>
    <property type="match status" value="1"/>
</dbReference>
<dbReference type="InterPro" id="IPR020084">
    <property type="entry name" value="NUDIX_hydrolase_CS"/>
</dbReference>
<evidence type="ECO:0000259" key="8">
    <source>
        <dbReference type="PROSITE" id="PS51462"/>
    </source>
</evidence>
<dbReference type="STRING" id="888743.HMPREF9141_0889"/>
<evidence type="ECO:0000256" key="3">
    <source>
        <dbReference type="ARBA" id="ARBA00007275"/>
    </source>
</evidence>
<name>F0F5M3_9BACT</name>
<dbReference type="GO" id="GO:0016787">
    <property type="term" value="F:hydrolase activity"/>
    <property type="evidence" value="ECO:0007669"/>
    <property type="project" value="UniProtKB-KW"/>
</dbReference>
<dbReference type="CDD" id="cd03424">
    <property type="entry name" value="NUDIX_ADPRase_Nudt5_UGPPase_Nudt14"/>
    <property type="match status" value="1"/>
</dbReference>
<dbReference type="GO" id="GO:0005829">
    <property type="term" value="C:cytosol"/>
    <property type="evidence" value="ECO:0007669"/>
    <property type="project" value="TreeGrafter"/>
</dbReference>
<evidence type="ECO:0000256" key="6">
    <source>
        <dbReference type="ARBA" id="ARBA00032162"/>
    </source>
</evidence>
<dbReference type="Pfam" id="PF00293">
    <property type="entry name" value="NUDIX"/>
    <property type="match status" value="1"/>
</dbReference>
<dbReference type="InterPro" id="IPR015797">
    <property type="entry name" value="NUDIX_hydrolase-like_dom_sf"/>
</dbReference>
<evidence type="ECO:0000256" key="7">
    <source>
        <dbReference type="ARBA" id="ARBA00032272"/>
    </source>
</evidence>
<comment type="catalytic activity">
    <reaction evidence="1">
        <text>GDP-alpha-D-mannose + H2O = alpha-D-mannose 1-phosphate + GMP + 2 H(+)</text>
        <dbReference type="Rhea" id="RHEA:27978"/>
        <dbReference type="ChEBI" id="CHEBI:15377"/>
        <dbReference type="ChEBI" id="CHEBI:15378"/>
        <dbReference type="ChEBI" id="CHEBI:57527"/>
        <dbReference type="ChEBI" id="CHEBI:58115"/>
        <dbReference type="ChEBI" id="CHEBI:58409"/>
    </reaction>
</comment>
<proteinExistence type="inferred from homology"/>
<dbReference type="PROSITE" id="PS51462">
    <property type="entry name" value="NUDIX"/>
    <property type="match status" value="1"/>
</dbReference>
<dbReference type="PROSITE" id="PS00893">
    <property type="entry name" value="NUDIX_BOX"/>
    <property type="match status" value="1"/>
</dbReference>
<dbReference type="GO" id="GO:0006753">
    <property type="term" value="P:nucleoside phosphate metabolic process"/>
    <property type="evidence" value="ECO:0007669"/>
    <property type="project" value="TreeGrafter"/>
</dbReference>
<comment type="caution">
    <text evidence="9">The sequence shown here is derived from an EMBL/GenBank/DDBJ whole genome shotgun (WGS) entry which is preliminary data.</text>
</comment>
<evidence type="ECO:0000256" key="2">
    <source>
        <dbReference type="ARBA" id="ARBA00001946"/>
    </source>
</evidence>
<dbReference type="PANTHER" id="PTHR11839">
    <property type="entry name" value="UDP/ADP-SUGAR PYROPHOSPHATASE"/>
    <property type="match status" value="1"/>
</dbReference>
<dbReference type="AlphaFoldDB" id="F0F5M3"/>
<evidence type="ECO:0000313" key="9">
    <source>
        <dbReference type="EMBL" id="EGC20642.1"/>
    </source>
</evidence>
<comment type="cofactor">
    <cofactor evidence="2">
        <name>Mg(2+)</name>
        <dbReference type="ChEBI" id="CHEBI:18420"/>
    </cofactor>
</comment>
<dbReference type="Proteomes" id="UP000005697">
    <property type="component" value="Unassembled WGS sequence"/>
</dbReference>
<dbReference type="eggNOG" id="COG0494">
    <property type="taxonomic scope" value="Bacteria"/>
</dbReference>
<evidence type="ECO:0000256" key="4">
    <source>
        <dbReference type="ARBA" id="ARBA00016377"/>
    </source>
</evidence>
<dbReference type="InterPro" id="IPR000086">
    <property type="entry name" value="NUDIX_hydrolase_dom"/>
</dbReference>
<accession>F0F5M3</accession>
<dbReference type="PANTHER" id="PTHR11839:SF18">
    <property type="entry name" value="NUDIX HYDROLASE DOMAIN-CONTAINING PROTEIN"/>
    <property type="match status" value="1"/>
</dbReference>
<comment type="similarity">
    <text evidence="3">Belongs to the Nudix hydrolase family. NudK subfamily.</text>
</comment>
<dbReference type="HOGENOM" id="CLU_062658_8_0_10"/>
<keyword evidence="5 9" id="KW-0378">Hydrolase</keyword>
<evidence type="ECO:0000313" key="10">
    <source>
        <dbReference type="Proteomes" id="UP000005697"/>
    </source>
</evidence>
<evidence type="ECO:0000256" key="5">
    <source>
        <dbReference type="ARBA" id="ARBA00022801"/>
    </source>
</evidence>
<dbReference type="Gene3D" id="3.90.79.10">
    <property type="entry name" value="Nucleoside Triphosphate Pyrophosphohydrolase"/>
    <property type="match status" value="1"/>
</dbReference>
<keyword evidence="10" id="KW-1185">Reference proteome</keyword>
<gene>
    <name evidence="9" type="ORF">HMPREF9141_0889</name>
</gene>
<sequence>MITLCHQKKTVRVMGHEKMRDEREMKWKTLASVRLVDRPWLKARRDTVQLPGGRVYDEYYVLSYPAWINVIAETEEGQIVLERQYRYGLGVVSTEICAGVVEAGETPLQAARRELEEETGYTGGRWEEIMTIAPNPGMMDNLCHCFHACGVKKTGSQHLDETEDIEVFLRSKEEVKRMLVQGDFIQALMAAPLWKYFSSIADTTRKGGI</sequence>
<dbReference type="GO" id="GO:0019693">
    <property type="term" value="P:ribose phosphate metabolic process"/>
    <property type="evidence" value="ECO:0007669"/>
    <property type="project" value="TreeGrafter"/>
</dbReference>
<reference evidence="9 10" key="1">
    <citation type="submission" date="2011-01" db="EMBL/GenBank/DDBJ databases">
        <authorList>
            <person name="Muzny D."/>
            <person name="Qin X."/>
            <person name="Deng J."/>
            <person name="Jiang H."/>
            <person name="Liu Y."/>
            <person name="Qu J."/>
            <person name="Song X.-Z."/>
            <person name="Zhang L."/>
            <person name="Thornton R."/>
            <person name="Coyle M."/>
            <person name="Francisco L."/>
            <person name="Jackson L."/>
            <person name="Javaid M."/>
            <person name="Korchina V."/>
            <person name="Kovar C."/>
            <person name="Mata R."/>
            <person name="Mathew T."/>
            <person name="Ngo R."/>
            <person name="Nguyen L."/>
            <person name="Nguyen N."/>
            <person name="Okwuonu G."/>
            <person name="Ongeri F."/>
            <person name="Pham C."/>
            <person name="Simmons D."/>
            <person name="Wilczek-Boney K."/>
            <person name="Hale W."/>
            <person name="Jakkamsetti A."/>
            <person name="Pham P."/>
            <person name="Ruth R."/>
            <person name="San Lucas F."/>
            <person name="Warren J."/>
            <person name="Zhang J."/>
            <person name="Zhao Z."/>
            <person name="Zhou C."/>
            <person name="Zhu D."/>
            <person name="Lee S."/>
            <person name="Bess C."/>
            <person name="Blankenburg K."/>
            <person name="Forbes L."/>
            <person name="Fu Q."/>
            <person name="Gubbala S."/>
            <person name="Hirani K."/>
            <person name="Jayaseelan J.C."/>
            <person name="Lara F."/>
            <person name="Munidasa M."/>
            <person name="Palculict T."/>
            <person name="Patil S."/>
            <person name="Pu L.-L."/>
            <person name="Saada N."/>
            <person name="Tang L."/>
            <person name="Weissenberger G."/>
            <person name="Zhu Y."/>
            <person name="Hemphill L."/>
            <person name="Shang Y."/>
            <person name="Youmans B."/>
            <person name="Ayvaz T."/>
            <person name="Ross M."/>
            <person name="Santibanez J."/>
            <person name="Aqrawi P."/>
            <person name="Gross S."/>
            <person name="Joshi V."/>
            <person name="Fowler G."/>
            <person name="Nazareth L."/>
            <person name="Reid J."/>
            <person name="Worley K."/>
            <person name="Petrosino J."/>
            <person name="Highlander S."/>
            <person name="Gibbs R."/>
        </authorList>
    </citation>
    <scope>NUCLEOTIDE SEQUENCE [LARGE SCALE GENOMIC DNA]</scope>
    <source>
        <strain evidence="9 10">DSM 16608</strain>
    </source>
</reference>
<dbReference type="EMBL" id="AEWX01000013">
    <property type="protein sequence ID" value="EGC20642.1"/>
    <property type="molecule type" value="Genomic_DNA"/>
</dbReference>
<protein>
    <recommendedName>
        <fullName evidence="4">GDP-mannose pyrophosphatase</fullName>
    </recommendedName>
    <alternativeName>
        <fullName evidence="6">GDP-mannose hydrolase</fullName>
    </alternativeName>
    <alternativeName>
        <fullName evidence="7">GDPMK</fullName>
    </alternativeName>
</protein>